<dbReference type="KEGG" id="wvi:Weevi_0126"/>
<keyword evidence="2" id="KW-0238">DNA-binding</keyword>
<proteinExistence type="predicted"/>
<gene>
    <name evidence="2" type="ordered locus">Weevi_0126</name>
</gene>
<dbReference type="GO" id="GO:0003677">
    <property type="term" value="F:DNA binding"/>
    <property type="evidence" value="ECO:0007669"/>
    <property type="project" value="UniProtKB-KW"/>
</dbReference>
<reference evidence="2 3" key="1">
    <citation type="journal article" date="2011" name="Stand. Genomic Sci.">
        <title>Complete genome sequence of Weeksella virosa type strain (9751).</title>
        <authorList>
            <person name="Lang E."/>
            <person name="Teshima H."/>
            <person name="Lucas S."/>
            <person name="Lapidus A."/>
            <person name="Hammon N."/>
            <person name="Deshpande S."/>
            <person name="Nolan M."/>
            <person name="Cheng J.F."/>
            <person name="Pitluck S."/>
            <person name="Liolios K."/>
            <person name="Pagani I."/>
            <person name="Mikhailova N."/>
            <person name="Ivanova N."/>
            <person name="Mavromatis K."/>
            <person name="Pati A."/>
            <person name="Tapia R."/>
            <person name="Han C."/>
            <person name="Goodwin L."/>
            <person name="Chen A."/>
            <person name="Palaniappan K."/>
            <person name="Land M."/>
            <person name="Hauser L."/>
            <person name="Chang Y.J."/>
            <person name="Jeffries C.D."/>
            <person name="Brambilla E.M."/>
            <person name="Kopitz M."/>
            <person name="Rohde M."/>
            <person name="Goker M."/>
            <person name="Tindall B.J."/>
            <person name="Detter J.C."/>
            <person name="Woyke T."/>
            <person name="Bristow J."/>
            <person name="Eisen J.A."/>
            <person name="Markowitz V."/>
            <person name="Hugenholtz P."/>
            <person name="Klenk H.P."/>
            <person name="Kyrpides N.C."/>
        </authorList>
    </citation>
    <scope>NUCLEOTIDE SEQUENCE [LARGE SCALE GENOMIC DNA]</scope>
    <source>
        <strain evidence="3">ATCC 43766 / DSM 16922 / JCM 21250 / NBRC 16016 / NCTC 11634 / CL345/78</strain>
    </source>
</reference>
<dbReference type="EMBL" id="CP002455">
    <property type="protein sequence ID" value="ADX66852.1"/>
    <property type="molecule type" value="Genomic_DNA"/>
</dbReference>
<keyword evidence="3" id="KW-1185">Reference proteome</keyword>
<dbReference type="SMART" id="SM01252">
    <property type="entry name" value="KilA-N"/>
    <property type="match status" value="1"/>
</dbReference>
<feature type="domain" description="KilA-N" evidence="1">
    <location>
        <begin position="18"/>
        <end position="129"/>
    </location>
</feature>
<sequence>MNAQSNSQAQAEKELHFTPVKFNYEGKAIDFKDQKGSVMVNATQMGKVFGKTPKDWLRLESTNEFLNVLKDSQKADMPLGLFDDEKTLVQVVHGGNNRGTWMHEDVALEFSRWLHPKFAIWTNKHIKELLLKGSTSIKKQKKGYPALPPKRNHNRLTQGRLLDIMVDVAKIENAELRTSIIKKIGIMKPTKYFSHKSVMTAFAKQFVKEHPAHWYLKTTLECDHRINERRKAMVLLQNETLVQRLIYCPICTKTDKQ</sequence>
<evidence type="ECO:0000259" key="1">
    <source>
        <dbReference type="PROSITE" id="PS51301"/>
    </source>
</evidence>
<dbReference type="Pfam" id="PF04383">
    <property type="entry name" value="KilA-N"/>
    <property type="match status" value="1"/>
</dbReference>
<dbReference type="STRING" id="865938.Weevi_0126"/>
<dbReference type="RefSeq" id="WP_013597244.1">
    <property type="nucleotide sequence ID" value="NC_015144.1"/>
</dbReference>
<accession>F0P2W2</accession>
<dbReference type="InterPro" id="IPR018004">
    <property type="entry name" value="KilA/APSES_HTH"/>
</dbReference>
<evidence type="ECO:0000313" key="2">
    <source>
        <dbReference type="EMBL" id="ADX66852.1"/>
    </source>
</evidence>
<dbReference type="eggNOG" id="ENOG5032YI7">
    <property type="taxonomic scope" value="Bacteria"/>
</dbReference>
<dbReference type="AlphaFoldDB" id="F0P2W2"/>
<dbReference type="HOGENOM" id="CLU_1081625_0_0_10"/>
<dbReference type="PROSITE" id="PS51301">
    <property type="entry name" value="KILA_N"/>
    <property type="match status" value="1"/>
</dbReference>
<dbReference type="InterPro" id="IPR017880">
    <property type="entry name" value="KilA_N"/>
</dbReference>
<dbReference type="InterPro" id="IPR036887">
    <property type="entry name" value="HTH_APSES_sf"/>
</dbReference>
<evidence type="ECO:0000313" key="3">
    <source>
        <dbReference type="Proteomes" id="UP000008641"/>
    </source>
</evidence>
<protein>
    <submittedName>
        <fullName evidence="2">KilA, /APSES-type HTH DNA-binding domain protein</fullName>
    </submittedName>
</protein>
<dbReference type="SUPFAM" id="SSF54616">
    <property type="entry name" value="DNA-binding domain of Mlu1-box binding protein MBP1"/>
    <property type="match status" value="1"/>
</dbReference>
<organism evidence="2 3">
    <name type="scientific">Weeksella virosa (strain ATCC 43766 / DSM 16922 / JCM 21250 / CCUG 30538 / CDC 9751 / IAM 14551 / NBRC 16016 / NCTC 11634 / CL345/78)</name>
    <dbReference type="NCBI Taxonomy" id="865938"/>
    <lineage>
        <taxon>Bacteria</taxon>
        <taxon>Pseudomonadati</taxon>
        <taxon>Bacteroidota</taxon>
        <taxon>Flavobacteriia</taxon>
        <taxon>Flavobacteriales</taxon>
        <taxon>Weeksellaceae</taxon>
        <taxon>Weeksella</taxon>
    </lineage>
</organism>
<dbReference type="OrthoDB" id="1451088at2"/>
<reference evidence="3" key="2">
    <citation type="journal article" date="2011" name="Stand. Genomic Sci.">
        <title>Complete genome sequence of Weeksella virosa type strain (9751T).</title>
        <authorList>
            <person name="Lang E."/>
            <person name="Teshima H."/>
            <person name="Lucas S."/>
            <person name="Lapidus A."/>
            <person name="Hammon N."/>
            <person name="Deshpande S."/>
            <person name="Nolan M."/>
            <person name="Cheng J."/>
            <person name="Pitluck S."/>
            <person name="Liolios K."/>
            <person name="Pagani I."/>
            <person name="Mikhailova N."/>
            <person name="Ivanova N."/>
            <person name="Mavromatis K."/>
            <person name="Pati A."/>
            <person name="Tapia R."/>
            <person name="Han C."/>
            <person name="Goodwin L."/>
            <person name="Chen A."/>
            <person name="Palaniappan K."/>
            <person name="Land M."/>
            <person name="Hauser L."/>
            <person name="Chang Y."/>
            <person name="Jeffries C."/>
            <person name="Brambilla E."/>
            <person name="Kopitz M."/>
            <person name="Rohde M."/>
            <person name="Goker M."/>
            <person name="Tindall B."/>
            <person name="Detter J."/>
            <person name="Woyke T."/>
            <person name="Bristow J."/>
            <person name="Eisen J."/>
            <person name="Markowitz V."/>
            <person name="Hugenholtz P."/>
            <person name="Klenk H."/>
            <person name="Kyrpides N."/>
        </authorList>
    </citation>
    <scope>NUCLEOTIDE SEQUENCE [LARGE SCALE GENOMIC DNA]</scope>
    <source>
        <strain evidence="3">ATCC 43766 / DSM 16922 / JCM 21250 / NBRC 16016 / NCTC 11634 / CL345/78</strain>
    </source>
</reference>
<dbReference type="Proteomes" id="UP000008641">
    <property type="component" value="Chromosome"/>
</dbReference>
<name>F0P2W2_WEEVC</name>